<name>A8H3B3_SHEPA</name>
<evidence type="ECO:0000256" key="1">
    <source>
        <dbReference type="ARBA" id="ARBA00009437"/>
    </source>
</evidence>
<dbReference type="InterPro" id="IPR036390">
    <property type="entry name" value="WH_DNA-bd_sf"/>
</dbReference>
<proteinExistence type="inferred from homology"/>
<dbReference type="Pfam" id="PF00126">
    <property type="entry name" value="HTH_1"/>
    <property type="match status" value="1"/>
</dbReference>
<keyword evidence="7" id="KW-1185">Reference proteome</keyword>
<evidence type="ECO:0000256" key="4">
    <source>
        <dbReference type="ARBA" id="ARBA00023163"/>
    </source>
</evidence>
<gene>
    <name evidence="6" type="ordered locus">Spea_1727</name>
</gene>
<dbReference type="EMBL" id="CP000851">
    <property type="protein sequence ID" value="ABV87050.1"/>
    <property type="molecule type" value="Genomic_DNA"/>
</dbReference>
<dbReference type="AlphaFoldDB" id="A8H3B3"/>
<dbReference type="PRINTS" id="PR00039">
    <property type="entry name" value="HTHLYSR"/>
</dbReference>
<dbReference type="Gene3D" id="3.40.190.10">
    <property type="entry name" value="Periplasmic binding protein-like II"/>
    <property type="match status" value="2"/>
</dbReference>
<dbReference type="InterPro" id="IPR050389">
    <property type="entry name" value="LysR-type_TF"/>
</dbReference>
<dbReference type="STRING" id="398579.Spea_1727"/>
<protein>
    <submittedName>
        <fullName evidence="6">Transcriptional regulator, LysR family</fullName>
    </submittedName>
</protein>
<dbReference type="eggNOG" id="COG0583">
    <property type="taxonomic scope" value="Bacteria"/>
</dbReference>
<sequence length="304" mass="34413">MGNNMDKRFDFNLLVIFLEVYQLRSITLAADSLGLTQPGVSAALKRLQATLGVELFVREGRGISPTNAAIQLASQVSPAYNTVNSALSNVAGFDKQTPRSFLVYVDEPMMNLLQPLAEQDSDMGNCEIMFQLPPIEEERLLQQLSLQKADLAIDVGQLPSLSYSNQLFYRESVTMICRKGHPRINGKIGKIQFYQEKHITLQIRRATLTALDFFTEEVIGERKVSCECHSLLSMMALVSESDCIAITSRSIADKYADKFGLQSIEPPFNTKPVLHNMMWHKRNEFNPAHTWLREKLNQLVKQWN</sequence>
<comment type="similarity">
    <text evidence="1">Belongs to the LysR transcriptional regulatory family.</text>
</comment>
<dbReference type="CDD" id="cd08466">
    <property type="entry name" value="PBP2_LeuO"/>
    <property type="match status" value="1"/>
</dbReference>
<dbReference type="PROSITE" id="PS50931">
    <property type="entry name" value="HTH_LYSR"/>
    <property type="match status" value="1"/>
</dbReference>
<evidence type="ECO:0000256" key="3">
    <source>
        <dbReference type="ARBA" id="ARBA00023125"/>
    </source>
</evidence>
<dbReference type="Proteomes" id="UP000002608">
    <property type="component" value="Chromosome"/>
</dbReference>
<dbReference type="Gene3D" id="1.10.10.10">
    <property type="entry name" value="Winged helix-like DNA-binding domain superfamily/Winged helix DNA-binding domain"/>
    <property type="match status" value="1"/>
</dbReference>
<evidence type="ECO:0000313" key="6">
    <source>
        <dbReference type="EMBL" id="ABV87050.1"/>
    </source>
</evidence>
<keyword evidence="3" id="KW-0238">DNA-binding</keyword>
<dbReference type="Pfam" id="PF03466">
    <property type="entry name" value="LysR_substrate"/>
    <property type="match status" value="1"/>
</dbReference>
<dbReference type="HOGENOM" id="CLU_039613_39_0_6"/>
<evidence type="ECO:0000259" key="5">
    <source>
        <dbReference type="PROSITE" id="PS50931"/>
    </source>
</evidence>
<dbReference type="GO" id="GO:0003677">
    <property type="term" value="F:DNA binding"/>
    <property type="evidence" value="ECO:0007669"/>
    <property type="project" value="UniProtKB-KW"/>
</dbReference>
<organism evidence="6 7">
    <name type="scientific">Shewanella pealeana (strain ATCC 700345 / ANG-SQ1)</name>
    <dbReference type="NCBI Taxonomy" id="398579"/>
    <lineage>
        <taxon>Bacteria</taxon>
        <taxon>Pseudomonadati</taxon>
        <taxon>Pseudomonadota</taxon>
        <taxon>Gammaproteobacteria</taxon>
        <taxon>Alteromonadales</taxon>
        <taxon>Shewanellaceae</taxon>
        <taxon>Shewanella</taxon>
    </lineage>
</organism>
<dbReference type="InterPro" id="IPR005119">
    <property type="entry name" value="LysR_subst-bd"/>
</dbReference>
<dbReference type="SUPFAM" id="SSF53850">
    <property type="entry name" value="Periplasmic binding protein-like II"/>
    <property type="match status" value="1"/>
</dbReference>
<accession>A8H3B3</accession>
<dbReference type="KEGG" id="spl:Spea_1727"/>
<dbReference type="PANTHER" id="PTHR30118">
    <property type="entry name" value="HTH-TYPE TRANSCRIPTIONAL REGULATOR LEUO-RELATED"/>
    <property type="match status" value="1"/>
</dbReference>
<evidence type="ECO:0000256" key="2">
    <source>
        <dbReference type="ARBA" id="ARBA00023015"/>
    </source>
</evidence>
<dbReference type="InterPro" id="IPR036388">
    <property type="entry name" value="WH-like_DNA-bd_sf"/>
</dbReference>
<dbReference type="PANTHER" id="PTHR30118:SF6">
    <property type="entry name" value="HTH-TYPE TRANSCRIPTIONAL REGULATOR LEUO"/>
    <property type="match status" value="1"/>
</dbReference>
<evidence type="ECO:0000313" key="7">
    <source>
        <dbReference type="Proteomes" id="UP000002608"/>
    </source>
</evidence>
<dbReference type="InterPro" id="IPR000847">
    <property type="entry name" value="LysR_HTH_N"/>
</dbReference>
<dbReference type="SUPFAM" id="SSF46785">
    <property type="entry name" value="Winged helix' DNA-binding domain"/>
    <property type="match status" value="1"/>
</dbReference>
<reference evidence="6 7" key="1">
    <citation type="submission" date="2007-10" db="EMBL/GenBank/DDBJ databases">
        <title>Complete sequence of Shewanella pealeana ATCC 700345.</title>
        <authorList>
            <consortium name="US DOE Joint Genome Institute"/>
            <person name="Copeland A."/>
            <person name="Lucas S."/>
            <person name="Lapidus A."/>
            <person name="Barry K."/>
            <person name="Glavina del Rio T."/>
            <person name="Dalin E."/>
            <person name="Tice H."/>
            <person name="Pitluck S."/>
            <person name="Chertkov O."/>
            <person name="Brettin T."/>
            <person name="Bruce D."/>
            <person name="Detter J.C."/>
            <person name="Han C."/>
            <person name="Schmutz J."/>
            <person name="Larimer F."/>
            <person name="Land M."/>
            <person name="Hauser L."/>
            <person name="Kyrpides N."/>
            <person name="Kim E."/>
            <person name="Zhao J.-S.Z."/>
            <person name="Manno D."/>
            <person name="Hawari J."/>
            <person name="Richardson P."/>
        </authorList>
    </citation>
    <scope>NUCLEOTIDE SEQUENCE [LARGE SCALE GENOMIC DNA]</scope>
    <source>
        <strain evidence="7">ATCC 700345 / ANG-SQ1</strain>
    </source>
</reference>
<feature type="domain" description="HTH lysR-type" evidence="5">
    <location>
        <begin position="9"/>
        <end position="66"/>
    </location>
</feature>
<keyword evidence="4" id="KW-0804">Transcription</keyword>
<dbReference type="GO" id="GO:0003700">
    <property type="term" value="F:DNA-binding transcription factor activity"/>
    <property type="evidence" value="ECO:0007669"/>
    <property type="project" value="InterPro"/>
</dbReference>
<keyword evidence="2" id="KW-0805">Transcription regulation</keyword>